<sequence>MARSKILQQQRQKNVNCDILIIASNAAGYPAHSALVTAQSQVFRVMLDSGFKEGTDKRVTTNIKETTLRNLLDAAYCQDVSTLTFTQACDLLQAALFYEFDHICKIVVKFLVQCCRHRCPESCCMFEDPSSVTTALARFQEREYYARNIANIQHICDVLFLFIHRQDENPRVAKMIAAIKQTLESYKPPLVNALKYGEIKTIITALLNEESWKSQDLRPELPVTTCLLFDIFDVVSNCDDEVTRDTLVQNEILVRILNVTEFIQDVNVEKIQTLQPYCCKSYGECKHQQEMLESRHKSQIREQLVSDQHEFKLRTSLSALEHSYRDSDDEEILVDMDDEMSPAENVLDLLNRDGEEPSPIPESD</sequence>
<dbReference type="EMBL" id="FN656622">
    <property type="protein sequence ID" value="CBY41751.1"/>
    <property type="molecule type" value="Genomic_DNA"/>
</dbReference>
<dbReference type="Gene3D" id="3.30.710.10">
    <property type="entry name" value="Potassium Channel Kv1.1, Chain A"/>
    <property type="match status" value="1"/>
</dbReference>
<dbReference type="InterPro" id="IPR011333">
    <property type="entry name" value="SKP1/BTB/POZ_sf"/>
</dbReference>
<protein>
    <recommendedName>
        <fullName evidence="1">BTB domain-containing protein</fullName>
    </recommendedName>
</protein>
<dbReference type="Pfam" id="PF00651">
    <property type="entry name" value="BTB"/>
    <property type="match status" value="1"/>
</dbReference>
<dbReference type="PROSITE" id="PS50097">
    <property type="entry name" value="BTB"/>
    <property type="match status" value="1"/>
</dbReference>
<proteinExistence type="predicted"/>
<dbReference type="CDD" id="cd18186">
    <property type="entry name" value="BTB_POZ_ZBTB_KLHL-like"/>
    <property type="match status" value="1"/>
</dbReference>
<dbReference type="InterPro" id="IPR000210">
    <property type="entry name" value="BTB/POZ_dom"/>
</dbReference>
<dbReference type="SUPFAM" id="SSF54695">
    <property type="entry name" value="POZ domain"/>
    <property type="match status" value="1"/>
</dbReference>
<evidence type="ECO:0000259" key="1">
    <source>
        <dbReference type="PROSITE" id="PS50097"/>
    </source>
</evidence>
<gene>
    <name evidence="2" type="ORF">GSOID_T00023841001</name>
</gene>
<feature type="domain" description="BTB" evidence="1">
    <location>
        <begin position="17"/>
        <end position="84"/>
    </location>
</feature>
<reference evidence="2" key="1">
    <citation type="journal article" date="2010" name="Science">
        <title>Plasticity of animal genome architecture unmasked by rapid evolution of a pelagic tunicate.</title>
        <authorList>
            <person name="Denoeud F."/>
            <person name="Henriet S."/>
            <person name="Mungpakdee S."/>
            <person name="Aury J.M."/>
            <person name="Da Silva C."/>
            <person name="Brinkmann H."/>
            <person name="Mikhaleva J."/>
            <person name="Olsen L.C."/>
            <person name="Jubin C."/>
            <person name="Canestro C."/>
            <person name="Bouquet J.M."/>
            <person name="Danks G."/>
            <person name="Poulain J."/>
            <person name="Campsteijn C."/>
            <person name="Adamski M."/>
            <person name="Cross I."/>
            <person name="Yadetie F."/>
            <person name="Muffato M."/>
            <person name="Louis A."/>
            <person name="Butcher S."/>
            <person name="Tsagkogeorga G."/>
            <person name="Konrad A."/>
            <person name="Singh S."/>
            <person name="Jensen M.F."/>
            <person name="Cong E.H."/>
            <person name="Eikeseth-Otteraa H."/>
            <person name="Noel B."/>
            <person name="Anthouard V."/>
            <person name="Porcel B.M."/>
            <person name="Kachouri-Lafond R."/>
            <person name="Nishino A."/>
            <person name="Ugolini M."/>
            <person name="Chourrout P."/>
            <person name="Nishida H."/>
            <person name="Aasland R."/>
            <person name="Huzurbazar S."/>
            <person name="Westhof E."/>
            <person name="Delsuc F."/>
            <person name="Lehrach H."/>
            <person name="Reinhardt R."/>
            <person name="Weissenbach J."/>
            <person name="Roy S.W."/>
            <person name="Artiguenave F."/>
            <person name="Postlethwait J.H."/>
            <person name="Manak J.R."/>
            <person name="Thompson E.M."/>
            <person name="Jaillon O."/>
            <person name="Du Pasquier L."/>
            <person name="Boudinot P."/>
            <person name="Liberles D.A."/>
            <person name="Volff J.N."/>
            <person name="Philippe H."/>
            <person name="Lenhard B."/>
            <person name="Roest Crollius H."/>
            <person name="Wincker P."/>
            <person name="Chourrout D."/>
        </authorList>
    </citation>
    <scope>NUCLEOTIDE SEQUENCE [LARGE SCALE GENOMIC DNA]</scope>
</reference>
<dbReference type="AlphaFoldDB" id="E4Z223"/>
<dbReference type="PANTHER" id="PTHR45632">
    <property type="entry name" value="LD33804P"/>
    <property type="match status" value="1"/>
</dbReference>
<dbReference type="SMART" id="SM00225">
    <property type="entry name" value="BTB"/>
    <property type="match status" value="1"/>
</dbReference>
<accession>E4Z223</accession>
<dbReference type="Proteomes" id="UP000011014">
    <property type="component" value="Unassembled WGS sequence"/>
</dbReference>
<organism evidence="2">
    <name type="scientific">Oikopleura dioica</name>
    <name type="common">Tunicate</name>
    <dbReference type="NCBI Taxonomy" id="34765"/>
    <lineage>
        <taxon>Eukaryota</taxon>
        <taxon>Metazoa</taxon>
        <taxon>Chordata</taxon>
        <taxon>Tunicata</taxon>
        <taxon>Appendicularia</taxon>
        <taxon>Copelata</taxon>
        <taxon>Oikopleuridae</taxon>
        <taxon>Oikopleura</taxon>
    </lineage>
</organism>
<evidence type="ECO:0000313" key="2">
    <source>
        <dbReference type="EMBL" id="CBY41751.1"/>
    </source>
</evidence>
<name>E4Z223_OIKDI</name>